<dbReference type="CDD" id="cd01949">
    <property type="entry name" value="GGDEF"/>
    <property type="match status" value="1"/>
</dbReference>
<evidence type="ECO:0000256" key="3">
    <source>
        <dbReference type="ARBA" id="ARBA00034247"/>
    </source>
</evidence>
<evidence type="ECO:0000259" key="4">
    <source>
        <dbReference type="PROSITE" id="PS50887"/>
    </source>
</evidence>
<evidence type="ECO:0000313" key="6">
    <source>
        <dbReference type="Proteomes" id="UP000235547"/>
    </source>
</evidence>
<dbReference type="Pfam" id="PF01590">
    <property type="entry name" value="GAF"/>
    <property type="match status" value="1"/>
</dbReference>
<dbReference type="InterPro" id="IPR029787">
    <property type="entry name" value="Nucleotide_cyclase"/>
</dbReference>
<dbReference type="PANTHER" id="PTHR45138:SF9">
    <property type="entry name" value="DIGUANYLATE CYCLASE DGCM-RELATED"/>
    <property type="match status" value="1"/>
</dbReference>
<dbReference type="Gene3D" id="3.30.450.20">
    <property type="entry name" value="PAS domain"/>
    <property type="match status" value="1"/>
</dbReference>
<dbReference type="GO" id="GO:0052621">
    <property type="term" value="F:diguanylate cyclase activity"/>
    <property type="evidence" value="ECO:0007669"/>
    <property type="project" value="UniProtKB-EC"/>
</dbReference>
<dbReference type="GO" id="GO:1902201">
    <property type="term" value="P:negative regulation of bacterial-type flagellum-dependent cell motility"/>
    <property type="evidence" value="ECO:0007669"/>
    <property type="project" value="TreeGrafter"/>
</dbReference>
<dbReference type="Gene3D" id="3.30.450.40">
    <property type="match status" value="1"/>
</dbReference>
<dbReference type="PANTHER" id="PTHR45138">
    <property type="entry name" value="REGULATORY COMPONENTS OF SENSORY TRANSDUCTION SYSTEM"/>
    <property type="match status" value="1"/>
</dbReference>
<keyword evidence="6" id="KW-1185">Reference proteome</keyword>
<dbReference type="PROSITE" id="PS50887">
    <property type="entry name" value="GGDEF"/>
    <property type="match status" value="1"/>
</dbReference>
<dbReference type="SMART" id="SM00065">
    <property type="entry name" value="GAF"/>
    <property type="match status" value="1"/>
</dbReference>
<sequence length="492" mass="54781">MGSSTSLCASSCLAALARGGQAVMSTEHWADGVDQLLAEVGRATGASRVWIFQLLDMQPDAVVQDYVFEWASSPAYRQLTQRRFRFFASSLDDPEYRQLVEQRRAGMCHDIQVPAMSPGPLRKHLESQGILSMATVPISVEGRWWGTLGIDDCERDISWQGPGLDLLRASSELIAAAIYRHHLTSRSRQIELFHKVADCGVWEVTLRNGRVWCSRALKVALGYPATYPRVPLRRMLTRIHVEDRRLLWALLRECLATGRRQCRLDVRLDIVGSSHPQWHEIVAEVTHDDRGEPQGIAGLVIDISQRKQNEQHALAASELDALTGTLNRRGMARYLREQHARGGVPIGCNHYLLLLDIDHFKQINDQHGHPVGDVLLQLLTRRIRHELRPDDGLVRLGGEEFAILVGPMTDRQAVELADRVRMRVSGSAFQIALHDTGVELCIELSVSIGVAELPVEAGDSGEQQALALGWADQALYAAKGAGRNRIMVHGVE</sequence>
<dbReference type="Gene3D" id="3.30.70.270">
    <property type="match status" value="1"/>
</dbReference>
<dbReference type="NCBIfam" id="TIGR00254">
    <property type="entry name" value="GGDEF"/>
    <property type="match status" value="1"/>
</dbReference>
<dbReference type="SUPFAM" id="SSF55785">
    <property type="entry name" value="PYP-like sensor domain (PAS domain)"/>
    <property type="match status" value="1"/>
</dbReference>
<dbReference type="InterPro" id="IPR029016">
    <property type="entry name" value="GAF-like_dom_sf"/>
</dbReference>
<dbReference type="InterPro" id="IPR000160">
    <property type="entry name" value="GGDEF_dom"/>
</dbReference>
<dbReference type="SMART" id="SM00267">
    <property type="entry name" value="GGDEF"/>
    <property type="match status" value="1"/>
</dbReference>
<dbReference type="SUPFAM" id="SSF55781">
    <property type="entry name" value="GAF domain-like"/>
    <property type="match status" value="1"/>
</dbReference>
<dbReference type="Proteomes" id="UP000235547">
    <property type="component" value="Unassembled WGS sequence"/>
</dbReference>
<gene>
    <name evidence="5" type="ORF">C1H70_11615</name>
</gene>
<dbReference type="AlphaFoldDB" id="A0A2N7UG35"/>
<dbReference type="GO" id="GO:0043709">
    <property type="term" value="P:cell adhesion involved in single-species biofilm formation"/>
    <property type="evidence" value="ECO:0007669"/>
    <property type="project" value="TreeGrafter"/>
</dbReference>
<dbReference type="InterPro" id="IPR003018">
    <property type="entry name" value="GAF"/>
</dbReference>
<organism evidence="5 6">
    <name type="scientific">Halomonas urumqiensis</name>
    <dbReference type="NCBI Taxonomy" id="1684789"/>
    <lineage>
        <taxon>Bacteria</taxon>
        <taxon>Pseudomonadati</taxon>
        <taxon>Pseudomonadota</taxon>
        <taxon>Gammaproteobacteria</taxon>
        <taxon>Oceanospirillales</taxon>
        <taxon>Halomonadaceae</taxon>
        <taxon>Halomonas</taxon>
    </lineage>
</organism>
<dbReference type="InterPro" id="IPR035965">
    <property type="entry name" value="PAS-like_dom_sf"/>
</dbReference>
<name>A0A2N7UG35_9GAMM</name>
<dbReference type="SUPFAM" id="SSF55073">
    <property type="entry name" value="Nucleotide cyclase"/>
    <property type="match status" value="1"/>
</dbReference>
<evidence type="ECO:0000256" key="1">
    <source>
        <dbReference type="ARBA" id="ARBA00001946"/>
    </source>
</evidence>
<evidence type="ECO:0000256" key="2">
    <source>
        <dbReference type="ARBA" id="ARBA00012528"/>
    </source>
</evidence>
<proteinExistence type="predicted"/>
<dbReference type="EMBL" id="PNRG01000027">
    <property type="protein sequence ID" value="PMR79419.1"/>
    <property type="molecule type" value="Genomic_DNA"/>
</dbReference>
<dbReference type="OrthoDB" id="9799509at2"/>
<feature type="domain" description="GGDEF" evidence="4">
    <location>
        <begin position="348"/>
        <end position="491"/>
    </location>
</feature>
<comment type="cofactor">
    <cofactor evidence="1">
        <name>Mg(2+)</name>
        <dbReference type="ChEBI" id="CHEBI:18420"/>
    </cofactor>
</comment>
<reference evidence="5 6" key="1">
    <citation type="submission" date="2018-01" db="EMBL/GenBank/DDBJ databases">
        <title>Halomonas endophytica sp. nov., isolated from storage liquid in the stems of Populus euphratica.</title>
        <authorList>
            <person name="Chen C."/>
        </authorList>
    </citation>
    <scope>NUCLEOTIDE SEQUENCE [LARGE SCALE GENOMIC DNA]</scope>
    <source>
        <strain evidence="5 6">BZ-SZ-XJ27</strain>
    </source>
</reference>
<dbReference type="InterPro" id="IPR043128">
    <property type="entry name" value="Rev_trsase/Diguanyl_cyclase"/>
</dbReference>
<comment type="catalytic activity">
    <reaction evidence="3">
        <text>2 GTP = 3',3'-c-di-GMP + 2 diphosphate</text>
        <dbReference type="Rhea" id="RHEA:24898"/>
        <dbReference type="ChEBI" id="CHEBI:33019"/>
        <dbReference type="ChEBI" id="CHEBI:37565"/>
        <dbReference type="ChEBI" id="CHEBI:58805"/>
        <dbReference type="EC" id="2.7.7.65"/>
    </reaction>
</comment>
<accession>A0A2N7UG35</accession>
<comment type="caution">
    <text evidence="5">The sequence shown here is derived from an EMBL/GenBank/DDBJ whole genome shotgun (WGS) entry which is preliminary data.</text>
</comment>
<dbReference type="GO" id="GO:0005886">
    <property type="term" value="C:plasma membrane"/>
    <property type="evidence" value="ECO:0007669"/>
    <property type="project" value="TreeGrafter"/>
</dbReference>
<dbReference type="Pfam" id="PF00990">
    <property type="entry name" value="GGDEF"/>
    <property type="match status" value="1"/>
</dbReference>
<dbReference type="EC" id="2.7.7.65" evidence="2"/>
<dbReference type="FunFam" id="3.30.70.270:FF:000001">
    <property type="entry name" value="Diguanylate cyclase domain protein"/>
    <property type="match status" value="1"/>
</dbReference>
<dbReference type="InterPro" id="IPR050469">
    <property type="entry name" value="Diguanylate_Cyclase"/>
</dbReference>
<protein>
    <recommendedName>
        <fullName evidence="2">diguanylate cyclase</fullName>
        <ecNumber evidence="2">2.7.7.65</ecNumber>
    </recommendedName>
</protein>
<evidence type="ECO:0000313" key="5">
    <source>
        <dbReference type="EMBL" id="PMR79419.1"/>
    </source>
</evidence>